<evidence type="ECO:0000313" key="3">
    <source>
        <dbReference type="Proteomes" id="UP000244336"/>
    </source>
</evidence>
<reference evidence="2 3" key="1">
    <citation type="submission" date="2018-04" db="EMBL/GenBank/DDBJ databases">
        <title>WGS assembly of Panicum hallii var. hallii HAL2.</title>
        <authorList>
            <person name="Lovell J."/>
            <person name="Jenkins J."/>
            <person name="Lowry D."/>
            <person name="Mamidi S."/>
            <person name="Sreedasyam A."/>
            <person name="Weng X."/>
            <person name="Barry K."/>
            <person name="Bonette J."/>
            <person name="Campitelli B."/>
            <person name="Daum C."/>
            <person name="Gordon S."/>
            <person name="Gould B."/>
            <person name="Lipzen A."/>
            <person name="MacQueen A."/>
            <person name="Palacio-Mejia J."/>
            <person name="Plott C."/>
            <person name="Shakirov E."/>
            <person name="Shu S."/>
            <person name="Yoshinaga Y."/>
            <person name="Zane M."/>
            <person name="Rokhsar D."/>
            <person name="Grimwood J."/>
            <person name="Schmutz J."/>
            <person name="Juenger T."/>
        </authorList>
    </citation>
    <scope>NUCLEOTIDE SEQUENCE [LARGE SCALE GENOMIC DNA]</scope>
    <source>
        <strain evidence="3">cv. HAL2</strain>
    </source>
</reference>
<dbReference type="PANTHER" id="PTHR34709">
    <property type="entry name" value="OS10G0396666 PROTEIN"/>
    <property type="match status" value="1"/>
</dbReference>
<feature type="region of interest" description="Disordered" evidence="1">
    <location>
        <begin position="1"/>
        <end position="36"/>
    </location>
</feature>
<dbReference type="OrthoDB" id="690108at2759"/>
<proteinExistence type="predicted"/>
<dbReference type="PANTHER" id="PTHR34709:SF75">
    <property type="entry name" value="FBD DOMAIN-CONTAINING PROTEIN"/>
    <property type="match status" value="1"/>
</dbReference>
<protein>
    <recommendedName>
        <fullName evidence="4">F-box domain-containing protein</fullName>
    </recommendedName>
</protein>
<dbReference type="AlphaFoldDB" id="A0A2T7EW53"/>
<dbReference type="Proteomes" id="UP000244336">
    <property type="component" value="Chromosome 2"/>
</dbReference>
<sequence>MQLRSGRRRVTPPAPAPRGGMPQARPRRSHADPEDWLSGLPDELRLEVLARLGCAREAARTSVLSSRWRGLWTELRDLNFDGANHNSLDAALAMVCPELDRLRLRGRRAAARISLLLRAADLLAPAELQVWLEYDCYDCSLIEMPLFKRATSIDLFIGRYNIRLPPAGDFDKLEQLALAGGYCSVNPSDFLPRCPRLRKLEMMHSLNYLKVNTLAVDSKSLEELRWEIRQTQTHWQLEAVHIVAPELRKFTLTAFEGSPFPVSLSAPKLEEFCILFNCTHSRIGPGETWLLTNLQLEMAKGSSSKHGQGQLPRFHECVLSLCIGAHKVRCIYLLRGLQTVTSI</sequence>
<dbReference type="InterPro" id="IPR036047">
    <property type="entry name" value="F-box-like_dom_sf"/>
</dbReference>
<dbReference type="EMBL" id="CM009750">
    <property type="protein sequence ID" value="PUZ72067.1"/>
    <property type="molecule type" value="Genomic_DNA"/>
</dbReference>
<evidence type="ECO:0008006" key="4">
    <source>
        <dbReference type="Google" id="ProtNLM"/>
    </source>
</evidence>
<keyword evidence="3" id="KW-1185">Reference proteome</keyword>
<name>A0A2T7EW53_9POAL</name>
<evidence type="ECO:0000256" key="1">
    <source>
        <dbReference type="SAM" id="MobiDB-lite"/>
    </source>
</evidence>
<dbReference type="Gramene" id="PUZ72067">
    <property type="protein sequence ID" value="PUZ72067"/>
    <property type="gene ID" value="GQ55_2G363400"/>
</dbReference>
<dbReference type="InterPro" id="IPR055312">
    <property type="entry name" value="FBL15-like"/>
</dbReference>
<evidence type="ECO:0000313" key="2">
    <source>
        <dbReference type="EMBL" id="PUZ72067.1"/>
    </source>
</evidence>
<dbReference type="SUPFAM" id="SSF81383">
    <property type="entry name" value="F-box domain"/>
    <property type="match status" value="1"/>
</dbReference>
<gene>
    <name evidence="2" type="ORF">GQ55_2G363400</name>
</gene>
<accession>A0A2T7EW53</accession>
<organism evidence="2 3">
    <name type="scientific">Panicum hallii var. hallii</name>
    <dbReference type="NCBI Taxonomy" id="1504633"/>
    <lineage>
        <taxon>Eukaryota</taxon>
        <taxon>Viridiplantae</taxon>
        <taxon>Streptophyta</taxon>
        <taxon>Embryophyta</taxon>
        <taxon>Tracheophyta</taxon>
        <taxon>Spermatophyta</taxon>
        <taxon>Magnoliopsida</taxon>
        <taxon>Liliopsida</taxon>
        <taxon>Poales</taxon>
        <taxon>Poaceae</taxon>
        <taxon>PACMAD clade</taxon>
        <taxon>Panicoideae</taxon>
        <taxon>Panicodae</taxon>
        <taxon>Paniceae</taxon>
        <taxon>Panicinae</taxon>
        <taxon>Panicum</taxon>
        <taxon>Panicum sect. Panicum</taxon>
    </lineage>
</organism>
<feature type="compositionally biased region" description="Basic residues" evidence="1">
    <location>
        <begin position="1"/>
        <end position="10"/>
    </location>
</feature>